<name>A0A835ULQ1_VANPL</name>
<protein>
    <submittedName>
        <fullName evidence="1">Uncharacterized protein</fullName>
    </submittedName>
</protein>
<dbReference type="PROSITE" id="PS51257">
    <property type="entry name" value="PROKAR_LIPOPROTEIN"/>
    <property type="match status" value="1"/>
</dbReference>
<gene>
    <name evidence="1" type="ORF">HPP92_017832</name>
</gene>
<keyword evidence="2" id="KW-1185">Reference proteome</keyword>
<comment type="caution">
    <text evidence="1">The sequence shown here is derived from an EMBL/GenBank/DDBJ whole genome shotgun (WGS) entry which is preliminary data.</text>
</comment>
<dbReference type="Proteomes" id="UP000636800">
    <property type="component" value="Unassembled WGS sequence"/>
</dbReference>
<dbReference type="EMBL" id="JADCNL010000009">
    <property type="protein sequence ID" value="KAG0466252.1"/>
    <property type="molecule type" value="Genomic_DNA"/>
</dbReference>
<sequence>MQPRNPPPPVASAMLAISSSVSCRSPTKPHTETFLRPQGRCYTCASALAVLNRMEAGKKP</sequence>
<dbReference type="OrthoDB" id="46836at2759"/>
<evidence type="ECO:0000313" key="1">
    <source>
        <dbReference type="EMBL" id="KAG0466252.1"/>
    </source>
</evidence>
<proteinExistence type="predicted"/>
<evidence type="ECO:0000313" key="2">
    <source>
        <dbReference type="Proteomes" id="UP000636800"/>
    </source>
</evidence>
<reference evidence="1 2" key="1">
    <citation type="journal article" date="2020" name="Nat. Food">
        <title>A phased Vanilla planifolia genome enables genetic improvement of flavour and production.</title>
        <authorList>
            <person name="Hasing T."/>
            <person name="Tang H."/>
            <person name="Brym M."/>
            <person name="Khazi F."/>
            <person name="Huang T."/>
            <person name="Chambers A.H."/>
        </authorList>
    </citation>
    <scope>NUCLEOTIDE SEQUENCE [LARGE SCALE GENOMIC DNA]</scope>
    <source>
        <tissue evidence="1">Leaf</tissue>
    </source>
</reference>
<dbReference type="AlphaFoldDB" id="A0A835ULQ1"/>
<accession>A0A835ULQ1</accession>
<organism evidence="1 2">
    <name type="scientific">Vanilla planifolia</name>
    <name type="common">Vanilla</name>
    <dbReference type="NCBI Taxonomy" id="51239"/>
    <lineage>
        <taxon>Eukaryota</taxon>
        <taxon>Viridiplantae</taxon>
        <taxon>Streptophyta</taxon>
        <taxon>Embryophyta</taxon>
        <taxon>Tracheophyta</taxon>
        <taxon>Spermatophyta</taxon>
        <taxon>Magnoliopsida</taxon>
        <taxon>Liliopsida</taxon>
        <taxon>Asparagales</taxon>
        <taxon>Orchidaceae</taxon>
        <taxon>Vanilloideae</taxon>
        <taxon>Vanilleae</taxon>
        <taxon>Vanilla</taxon>
    </lineage>
</organism>